<feature type="domain" description="MOSC" evidence="2">
    <location>
        <begin position="170"/>
        <end position="327"/>
    </location>
</feature>
<dbReference type="CTD" id="378742"/>
<reference evidence="3" key="2">
    <citation type="submission" date="2025-08" db="UniProtKB">
        <authorList>
            <consortium name="Ensembl"/>
        </authorList>
    </citation>
    <scope>IDENTIFICATION</scope>
</reference>
<proteinExistence type="predicted"/>
<reference evidence="3" key="3">
    <citation type="submission" date="2025-09" db="UniProtKB">
        <authorList>
            <consortium name="Ensembl"/>
        </authorList>
    </citation>
    <scope>IDENTIFICATION</scope>
</reference>
<feature type="transmembrane region" description="Helical" evidence="1">
    <location>
        <begin position="17"/>
        <end position="38"/>
    </location>
</feature>
<organism evidence="3 4">
    <name type="scientific">Oreochromis aureus</name>
    <name type="common">Israeli tilapia</name>
    <name type="synonym">Chromis aureus</name>
    <dbReference type="NCBI Taxonomy" id="47969"/>
    <lineage>
        <taxon>Eukaryota</taxon>
        <taxon>Metazoa</taxon>
        <taxon>Chordata</taxon>
        <taxon>Craniata</taxon>
        <taxon>Vertebrata</taxon>
        <taxon>Euteleostomi</taxon>
        <taxon>Actinopterygii</taxon>
        <taxon>Neopterygii</taxon>
        <taxon>Teleostei</taxon>
        <taxon>Neoteleostei</taxon>
        <taxon>Acanthomorphata</taxon>
        <taxon>Ovalentaria</taxon>
        <taxon>Cichlomorphae</taxon>
        <taxon>Cichliformes</taxon>
        <taxon>Cichlidae</taxon>
        <taxon>African cichlids</taxon>
        <taxon>Pseudocrenilabrinae</taxon>
        <taxon>Oreochromini</taxon>
        <taxon>Oreochromis</taxon>
    </lineage>
</organism>
<evidence type="ECO:0000313" key="3">
    <source>
        <dbReference type="Ensembl" id="ENSOABP00000070266.1"/>
    </source>
</evidence>
<dbReference type="InterPro" id="IPR011037">
    <property type="entry name" value="Pyrv_Knase-like_insert_dom_sf"/>
</dbReference>
<name>A0AAZ1XPQ6_OREAU</name>
<dbReference type="GO" id="GO:0042126">
    <property type="term" value="P:nitrate metabolic process"/>
    <property type="evidence" value="ECO:0007669"/>
    <property type="project" value="TreeGrafter"/>
</dbReference>
<keyword evidence="4" id="KW-1185">Reference proteome</keyword>
<dbReference type="Pfam" id="PF03476">
    <property type="entry name" value="MOSC_N"/>
    <property type="match status" value="1"/>
</dbReference>
<keyword evidence="1" id="KW-1133">Transmembrane helix</keyword>
<dbReference type="AlphaFoldDB" id="A0AAZ1XPQ6"/>
<dbReference type="GO" id="GO:0005743">
    <property type="term" value="C:mitochondrial inner membrane"/>
    <property type="evidence" value="ECO:0007669"/>
    <property type="project" value="TreeGrafter"/>
</dbReference>
<dbReference type="GO" id="GO:0043546">
    <property type="term" value="F:molybdopterin cofactor binding"/>
    <property type="evidence" value="ECO:0007669"/>
    <property type="project" value="TreeGrafter"/>
</dbReference>
<gene>
    <name evidence="3" type="primary">marc1</name>
</gene>
<dbReference type="SUPFAM" id="SSF141673">
    <property type="entry name" value="MOSC N-terminal domain-like"/>
    <property type="match status" value="1"/>
</dbReference>
<evidence type="ECO:0000256" key="1">
    <source>
        <dbReference type="SAM" id="Phobius"/>
    </source>
</evidence>
<dbReference type="Proteomes" id="UP000472276">
    <property type="component" value="Unassembled WGS sequence"/>
</dbReference>
<sequence length="329" mass="36887">MDLRKLAADAVSQNKKAALLIGGAGVAILGFGLGYKYLRKPEKAVRVGVVSQLLIHPLKSGKAVPLALAECQKMGLKFGELQDRHWMVVAEDGHMVTGRQEPRLVLVSLTCEGGQVCLNGPNMEELKFPIKQPDNPILDCRVFGVDIQGRDCGDKVSHWLTDYFKAEKTYRLVHFEPSMRPRKTAEKEAVYQQFEEVAYPDFGAVMLLSEASVKDLSSKLEKGVTVERFRPNIVISDCKPFDEDSWEELQIGSVRLQRVMACGRCLFTTVDPETGVMSRKEPLETLKNYRLCTPSEKHIYKTAPLFGQLHNVKKTGIFQVGDVVYKITR</sequence>
<dbReference type="GO" id="GO:0008940">
    <property type="term" value="F:nitrate reductase activity"/>
    <property type="evidence" value="ECO:0007669"/>
    <property type="project" value="TreeGrafter"/>
</dbReference>
<dbReference type="Pfam" id="PF03473">
    <property type="entry name" value="MOSC"/>
    <property type="match status" value="1"/>
</dbReference>
<dbReference type="SUPFAM" id="SSF50800">
    <property type="entry name" value="PK beta-barrel domain-like"/>
    <property type="match status" value="1"/>
</dbReference>
<dbReference type="InterPro" id="IPR005303">
    <property type="entry name" value="MOCOS_middle"/>
</dbReference>
<dbReference type="RefSeq" id="XP_031592869.1">
    <property type="nucleotide sequence ID" value="XM_031737009.2"/>
</dbReference>
<dbReference type="KEGG" id="oau:116318082"/>
<dbReference type="PANTHER" id="PTHR14237:SF19">
    <property type="entry name" value="MITOCHONDRIAL AMIDOXIME REDUCING COMPONENT 1"/>
    <property type="match status" value="1"/>
</dbReference>
<dbReference type="GO" id="GO:0030170">
    <property type="term" value="F:pyridoxal phosphate binding"/>
    <property type="evidence" value="ECO:0007669"/>
    <property type="project" value="InterPro"/>
</dbReference>
<dbReference type="PROSITE" id="PS51340">
    <property type="entry name" value="MOSC"/>
    <property type="match status" value="1"/>
</dbReference>
<protein>
    <recommendedName>
        <fullName evidence="2">MOSC domain-containing protein</fullName>
    </recommendedName>
</protein>
<evidence type="ECO:0000259" key="2">
    <source>
        <dbReference type="PROSITE" id="PS51340"/>
    </source>
</evidence>
<evidence type="ECO:0000313" key="4">
    <source>
        <dbReference type="Proteomes" id="UP000472276"/>
    </source>
</evidence>
<keyword evidence="1" id="KW-0812">Transmembrane</keyword>
<dbReference type="PANTHER" id="PTHR14237">
    <property type="entry name" value="MOLYBDOPTERIN COFACTOR SULFURASE MOSC"/>
    <property type="match status" value="1"/>
</dbReference>
<keyword evidence="1" id="KW-0472">Membrane</keyword>
<dbReference type="GeneID" id="116318082"/>
<accession>A0AAZ1XPQ6</accession>
<dbReference type="GO" id="GO:0030151">
    <property type="term" value="F:molybdenum ion binding"/>
    <property type="evidence" value="ECO:0007669"/>
    <property type="project" value="InterPro"/>
</dbReference>
<dbReference type="Ensembl" id="ENSOABT00000066971.1">
    <property type="protein sequence ID" value="ENSOABP00000070266.1"/>
    <property type="gene ID" value="ENSOABG00000003226.2"/>
</dbReference>
<dbReference type="InterPro" id="IPR005302">
    <property type="entry name" value="MoCF_Sase_C"/>
</dbReference>
<reference evidence="4" key="1">
    <citation type="submission" date="2020-03" db="EMBL/GenBank/DDBJ databases">
        <title>Evolution of repeat sequences and sex chromosomes of tilapia species revealed by chromosome-level genomes.</title>
        <authorList>
            <person name="Xu L."/>
            <person name="Tao W."/>
            <person name="Wang D."/>
            <person name="Zhou Q."/>
        </authorList>
    </citation>
    <scope>NUCLEOTIDE SEQUENCE [LARGE SCALE GENOMIC DNA]</scope>
    <source>
        <strain evidence="4">Israel</strain>
    </source>
</reference>